<feature type="domain" description="HpcH/HpaI aldolase/citrate lyase" evidence="6">
    <location>
        <begin position="5"/>
        <end position="215"/>
    </location>
</feature>
<evidence type="ECO:0000313" key="7">
    <source>
        <dbReference type="EMBL" id="OSM02210.1"/>
    </source>
</evidence>
<protein>
    <submittedName>
        <fullName evidence="7">Putative HpcH/HpaI aldolase</fullName>
    </submittedName>
</protein>
<dbReference type="Proteomes" id="UP000194003">
    <property type="component" value="Unassembled WGS sequence"/>
</dbReference>
<name>A0A1Y2K2F3_9PROT</name>
<dbReference type="InterPro" id="IPR040442">
    <property type="entry name" value="Pyrv_kinase-like_dom_sf"/>
</dbReference>
<comment type="caution">
    <text evidence="7">The sequence shown here is derived from an EMBL/GenBank/DDBJ whole genome shotgun (WGS) entry which is preliminary data.</text>
</comment>
<evidence type="ECO:0000313" key="8">
    <source>
        <dbReference type="Proteomes" id="UP000194003"/>
    </source>
</evidence>
<dbReference type="PANTHER" id="PTHR32308:SF1">
    <property type="entry name" value="HPCH_HPAI ALDOLASE_CITRATE LYASE DOMAIN-CONTAINING PROTEIN"/>
    <property type="match status" value="1"/>
</dbReference>
<keyword evidence="2 5" id="KW-0479">Metal-binding</keyword>
<gene>
    <name evidence="7" type="ORF">MAIT1_02314</name>
</gene>
<evidence type="ECO:0000256" key="1">
    <source>
        <dbReference type="ARBA" id="ARBA00001946"/>
    </source>
</evidence>
<evidence type="ECO:0000259" key="6">
    <source>
        <dbReference type="Pfam" id="PF03328"/>
    </source>
</evidence>
<dbReference type="RefSeq" id="WP_085444694.1">
    <property type="nucleotide sequence ID" value="NZ_LVJN01000020.1"/>
</dbReference>
<dbReference type="Gene3D" id="3.20.20.60">
    <property type="entry name" value="Phosphoenolpyruvate-binding domains"/>
    <property type="match status" value="1"/>
</dbReference>
<organism evidence="7 8">
    <name type="scientific">Magnetofaba australis IT-1</name>
    <dbReference type="NCBI Taxonomy" id="1434232"/>
    <lineage>
        <taxon>Bacteria</taxon>
        <taxon>Pseudomonadati</taxon>
        <taxon>Pseudomonadota</taxon>
        <taxon>Magnetococcia</taxon>
        <taxon>Magnetococcales</taxon>
        <taxon>Magnetococcaceae</taxon>
        <taxon>Magnetofaba</taxon>
    </lineage>
</organism>
<evidence type="ECO:0000256" key="2">
    <source>
        <dbReference type="ARBA" id="ARBA00022723"/>
    </source>
</evidence>
<dbReference type="OrthoDB" id="9800547at2"/>
<dbReference type="EMBL" id="LVJN01000020">
    <property type="protein sequence ID" value="OSM02210.1"/>
    <property type="molecule type" value="Genomic_DNA"/>
</dbReference>
<dbReference type="InterPro" id="IPR015813">
    <property type="entry name" value="Pyrv/PenolPyrv_kinase-like_dom"/>
</dbReference>
<accession>A0A1Y2K2F3</accession>
<evidence type="ECO:0000256" key="3">
    <source>
        <dbReference type="ARBA" id="ARBA00022842"/>
    </source>
</evidence>
<feature type="binding site" evidence="5">
    <location>
        <position position="118"/>
    </location>
    <ligand>
        <name>Mg(2+)</name>
        <dbReference type="ChEBI" id="CHEBI:18420"/>
    </ligand>
</feature>
<dbReference type="GO" id="GO:0006107">
    <property type="term" value="P:oxaloacetate metabolic process"/>
    <property type="evidence" value="ECO:0007669"/>
    <property type="project" value="TreeGrafter"/>
</dbReference>
<dbReference type="PANTHER" id="PTHR32308">
    <property type="entry name" value="LYASE BETA SUBUNIT, PUTATIVE (AFU_ORTHOLOGUE AFUA_4G13030)-RELATED"/>
    <property type="match status" value="1"/>
</dbReference>
<dbReference type="InterPro" id="IPR011206">
    <property type="entry name" value="Citrate_lyase_beta/mcl1/mcl2"/>
</dbReference>
<evidence type="ECO:0000256" key="5">
    <source>
        <dbReference type="PIRSR" id="PIRSR015582-2"/>
    </source>
</evidence>
<evidence type="ECO:0000256" key="4">
    <source>
        <dbReference type="PIRSR" id="PIRSR015582-1"/>
    </source>
</evidence>
<keyword evidence="3 5" id="KW-0460">Magnesium</keyword>
<comment type="cofactor">
    <cofactor evidence="1">
        <name>Mg(2+)</name>
        <dbReference type="ChEBI" id="CHEBI:18420"/>
    </cofactor>
</comment>
<dbReference type="PIRSF" id="PIRSF015582">
    <property type="entry name" value="Cit_lyase_B"/>
    <property type="match status" value="1"/>
</dbReference>
<dbReference type="STRING" id="1434232.MAIT1_02314"/>
<dbReference type="AlphaFoldDB" id="A0A1Y2K2F3"/>
<dbReference type="Pfam" id="PF03328">
    <property type="entry name" value="HpcH_HpaI"/>
    <property type="match status" value="1"/>
</dbReference>
<dbReference type="GO" id="GO:0003824">
    <property type="term" value="F:catalytic activity"/>
    <property type="evidence" value="ECO:0007669"/>
    <property type="project" value="InterPro"/>
</dbReference>
<proteinExistence type="predicted"/>
<reference evidence="7 8" key="1">
    <citation type="journal article" date="2016" name="BMC Genomics">
        <title>Combined genomic and structural analyses of a cultured magnetotactic bacterium reveals its niche adaptation to a dynamic environment.</title>
        <authorList>
            <person name="Araujo A.C."/>
            <person name="Morillo V."/>
            <person name="Cypriano J."/>
            <person name="Teixeira L.C."/>
            <person name="Leao P."/>
            <person name="Lyra S."/>
            <person name="Almeida L.G."/>
            <person name="Bazylinski D.A."/>
            <person name="Vasconcellos A.T."/>
            <person name="Abreu F."/>
            <person name="Lins U."/>
        </authorList>
    </citation>
    <scope>NUCLEOTIDE SEQUENCE [LARGE SCALE GENOMIC DNA]</scope>
    <source>
        <strain evidence="7 8">IT-1</strain>
    </source>
</reference>
<feature type="binding site" evidence="5">
    <location>
        <position position="144"/>
    </location>
    <ligand>
        <name>Mg(2+)</name>
        <dbReference type="ChEBI" id="CHEBI:18420"/>
    </ligand>
</feature>
<dbReference type="InterPro" id="IPR005000">
    <property type="entry name" value="Aldolase/citrate-lyase_domain"/>
</dbReference>
<dbReference type="SUPFAM" id="SSF51621">
    <property type="entry name" value="Phosphoenolpyruvate/pyruvate domain"/>
    <property type="match status" value="1"/>
</dbReference>
<dbReference type="GO" id="GO:0000287">
    <property type="term" value="F:magnesium ion binding"/>
    <property type="evidence" value="ECO:0007669"/>
    <property type="project" value="TreeGrafter"/>
</dbReference>
<keyword evidence="8" id="KW-1185">Reference proteome</keyword>
<feature type="binding site" evidence="4">
    <location>
        <position position="66"/>
    </location>
    <ligand>
        <name>substrate</name>
    </ligand>
</feature>
<feature type="binding site" evidence="4">
    <location>
        <position position="118"/>
    </location>
    <ligand>
        <name>substrate</name>
    </ligand>
</feature>
<sequence>MLNARSIMMVAGDKARHLEKIPHLAADWAMVNLEDGVGDKEAARHLVAEKLAALDPAVLAERVVIRLNPWDAGALDDLAILGHLTPRAWRLPKVESAETLRAALAKLPASSELHFTVETRAALADLRHLRVDGRVTTAYLGMLDLLADLGLPQSLLTPDNPTINYLLAQFLVECRMSGLNPVGFVYQNHRDIAGLEQWADKLKRMGYTAMGCIAPAQAEALNRAFAPDADAIARAQRILELFETSQANGVTGFDDPEFGFIDEPIARDARLLLSRAKQ</sequence>